<dbReference type="Proteomes" id="UP001497392">
    <property type="component" value="Unassembled WGS sequence"/>
</dbReference>
<keyword evidence="2" id="KW-1185">Reference proteome</keyword>
<evidence type="ECO:0000313" key="2">
    <source>
        <dbReference type="Proteomes" id="UP001497392"/>
    </source>
</evidence>
<reference evidence="1 2" key="1">
    <citation type="submission" date="2024-06" db="EMBL/GenBank/DDBJ databases">
        <authorList>
            <person name="Kraege A."/>
            <person name="Thomma B."/>
        </authorList>
    </citation>
    <scope>NUCLEOTIDE SEQUENCE [LARGE SCALE GENOMIC DNA]</scope>
</reference>
<comment type="caution">
    <text evidence="1">The sequence shown here is derived from an EMBL/GenBank/DDBJ whole genome shotgun (WGS) entry which is preliminary data.</text>
</comment>
<gene>
    <name evidence="1" type="primary">g7976</name>
    <name evidence="1" type="ORF">VP750_LOCUS6852</name>
</gene>
<organism evidence="1 2">
    <name type="scientific">Coccomyxa viridis</name>
    <dbReference type="NCBI Taxonomy" id="1274662"/>
    <lineage>
        <taxon>Eukaryota</taxon>
        <taxon>Viridiplantae</taxon>
        <taxon>Chlorophyta</taxon>
        <taxon>core chlorophytes</taxon>
        <taxon>Trebouxiophyceae</taxon>
        <taxon>Trebouxiophyceae incertae sedis</taxon>
        <taxon>Coccomyxaceae</taxon>
        <taxon>Coccomyxa</taxon>
    </lineage>
</organism>
<name>A0ABP1G434_9CHLO</name>
<accession>A0ABP1G434</accession>
<protein>
    <submittedName>
        <fullName evidence="1">G7976 protein</fullName>
    </submittedName>
</protein>
<dbReference type="EMBL" id="CAXHTA020000012">
    <property type="protein sequence ID" value="CAL5225193.1"/>
    <property type="molecule type" value="Genomic_DNA"/>
</dbReference>
<dbReference type="PANTHER" id="PTHR39639">
    <property type="entry name" value="CHROMOSOME 16, WHOLE GENOME SHOTGUN SEQUENCE"/>
    <property type="match status" value="1"/>
</dbReference>
<proteinExistence type="predicted"/>
<dbReference type="PANTHER" id="PTHR39639:SF1">
    <property type="entry name" value="DUF262 DOMAIN-CONTAINING PROTEIN"/>
    <property type="match status" value="1"/>
</dbReference>
<sequence>MQRQALTFLRGLGNRLRAQPDEAVLRTPRFAREINPEPLEEVEEKRRGLLNLEPEYQRAFVWDITASSRLVETILLGLPVPEGLETLEQLNGKAKEDLSQSEQESLQEYPLSLRILAQSSGSRAVFEIYKRINSGGENLNDQQARKAAFWSPYMRMLNELADYPLMKQVRGSDSTDDEQETDRELILRFFAMVGHMADYRMPLSSFLNDEADRGIQLDAHALQQREDLFRKALHNVHSVFGNASFQKDDGSTKLEPSLWDTLMTAFARYEPEQLDGKEEALREDFRKVLKHKDFKLRLSASNLLQRQDLYDKRTAAIVGKSARRRQSAQRAA</sequence>
<evidence type="ECO:0000313" key="1">
    <source>
        <dbReference type="EMBL" id="CAL5225193.1"/>
    </source>
</evidence>